<dbReference type="AlphaFoldDB" id="A0A0C9UHZ8"/>
<reference evidence="1 2" key="1">
    <citation type="submission" date="2014-06" db="EMBL/GenBank/DDBJ databases">
        <title>Evolutionary Origins and Diversification of the Mycorrhizal Mutualists.</title>
        <authorList>
            <consortium name="DOE Joint Genome Institute"/>
            <consortium name="Mycorrhizal Genomics Consortium"/>
            <person name="Kohler A."/>
            <person name="Kuo A."/>
            <person name="Nagy L.G."/>
            <person name="Floudas D."/>
            <person name="Copeland A."/>
            <person name="Barry K.W."/>
            <person name="Cichocki N."/>
            <person name="Veneault-Fourrey C."/>
            <person name="LaButti K."/>
            <person name="Lindquist E.A."/>
            <person name="Lipzen A."/>
            <person name="Lundell T."/>
            <person name="Morin E."/>
            <person name="Murat C."/>
            <person name="Riley R."/>
            <person name="Ohm R."/>
            <person name="Sun H."/>
            <person name="Tunlid A."/>
            <person name="Henrissat B."/>
            <person name="Grigoriev I.V."/>
            <person name="Hibbett D.S."/>
            <person name="Martin F."/>
        </authorList>
    </citation>
    <scope>NUCLEOTIDE SEQUENCE [LARGE SCALE GENOMIC DNA]</scope>
    <source>
        <strain evidence="1 2">SS14</strain>
    </source>
</reference>
<organism evidence="1 2">
    <name type="scientific">Sphaerobolus stellatus (strain SS14)</name>
    <dbReference type="NCBI Taxonomy" id="990650"/>
    <lineage>
        <taxon>Eukaryota</taxon>
        <taxon>Fungi</taxon>
        <taxon>Dikarya</taxon>
        <taxon>Basidiomycota</taxon>
        <taxon>Agaricomycotina</taxon>
        <taxon>Agaricomycetes</taxon>
        <taxon>Phallomycetidae</taxon>
        <taxon>Geastrales</taxon>
        <taxon>Sphaerobolaceae</taxon>
        <taxon>Sphaerobolus</taxon>
    </lineage>
</organism>
<protein>
    <submittedName>
        <fullName evidence="1">Uncharacterized protein</fullName>
    </submittedName>
</protein>
<sequence>MVFTSPNQKTLPTIPQRFVDSHWNTADLKNTSTFNGIPNLILTIALSADLDLFEEIIFRRLQLYGDSFPIVKKGESYSLLQDIIQEWQNLEIALRFIATKLLSHSRVRLPLLWDWLPYPSQLGYPCWHKKHTVAIKCSRRSRDAFLALVAAVSLGIILFERTSNVPSETSPWFTYINSLGIYPTAWLECLTRSFVGDFTSFRCRFGAIVDISTLHSPDLIRELLNIGVPIWYHWGPVGITPTPIGWDIIDNYIPPTTNFNLITTYHQKPSNSYMKPLHSRTLSFLSHQLTDETFDMFMNLEDISATKSREFCFENTSHQQFTSSELPWKSTVFAWLKTKFGQCIRTLVTGKELEWYWELYTPHQRQYNAFDDEWDLCSEFTEPEAHYNGHPLPNNDFDMLEDDKIHPLPRDDLIVPIKGGFHDVENSIGTINIGAHAMPDTRQDINALDNIIFRYVISEQLEGDNSHPNTLDLLSLECSINVLTEFGTLTDFCFTITIWKLVTLTLQAQSLQNLQADIIKKSVRENIEHNGWTHTMLSH</sequence>
<accession>A0A0C9UHZ8</accession>
<evidence type="ECO:0000313" key="1">
    <source>
        <dbReference type="EMBL" id="KIJ34484.1"/>
    </source>
</evidence>
<dbReference type="EMBL" id="KN837199">
    <property type="protein sequence ID" value="KIJ34484.1"/>
    <property type="molecule type" value="Genomic_DNA"/>
</dbReference>
<dbReference type="OrthoDB" id="3268696at2759"/>
<dbReference type="HOGENOM" id="CLU_502643_0_0_1"/>
<proteinExistence type="predicted"/>
<dbReference type="Proteomes" id="UP000054279">
    <property type="component" value="Unassembled WGS sequence"/>
</dbReference>
<keyword evidence="2" id="KW-1185">Reference proteome</keyword>
<name>A0A0C9UHZ8_SPHS4</name>
<gene>
    <name evidence="1" type="ORF">M422DRAFT_263452</name>
</gene>
<evidence type="ECO:0000313" key="2">
    <source>
        <dbReference type="Proteomes" id="UP000054279"/>
    </source>
</evidence>